<reference evidence="8 9" key="1">
    <citation type="submission" date="2022-10" db="EMBL/GenBank/DDBJ databases">
        <title>The complete genomes of actinobacterial strains from the NBC collection.</title>
        <authorList>
            <person name="Joergensen T.S."/>
            <person name="Alvarez Arevalo M."/>
            <person name="Sterndorff E.B."/>
            <person name="Faurdal D."/>
            <person name="Vuksanovic O."/>
            <person name="Mourched A.-S."/>
            <person name="Charusanti P."/>
            <person name="Shaw S."/>
            <person name="Blin K."/>
            <person name="Weber T."/>
        </authorList>
    </citation>
    <scope>NUCLEOTIDE SEQUENCE [LARGE SCALE GENOMIC DNA]</scope>
    <source>
        <strain evidence="8 9">NBC_00319</strain>
    </source>
</reference>
<dbReference type="InterPro" id="IPR020946">
    <property type="entry name" value="Flavin_mOase-like"/>
</dbReference>
<dbReference type="AlphaFoldDB" id="A0AAU4JY94"/>
<dbReference type="PRINTS" id="PR00411">
    <property type="entry name" value="PNDRDTASEI"/>
</dbReference>
<keyword evidence="4" id="KW-0274">FAD</keyword>
<protein>
    <submittedName>
        <fullName evidence="8">NAD(P)/FAD-dependent oxidoreductase</fullName>
    </submittedName>
</protein>
<evidence type="ECO:0000256" key="6">
    <source>
        <dbReference type="ARBA" id="ARBA00023002"/>
    </source>
</evidence>
<dbReference type="InterPro" id="IPR036188">
    <property type="entry name" value="FAD/NAD-bd_sf"/>
</dbReference>
<evidence type="ECO:0000256" key="5">
    <source>
        <dbReference type="ARBA" id="ARBA00022857"/>
    </source>
</evidence>
<evidence type="ECO:0000256" key="7">
    <source>
        <dbReference type="ARBA" id="ARBA00023033"/>
    </source>
</evidence>
<dbReference type="EMBL" id="CP108021">
    <property type="protein sequence ID" value="WUM18723.1"/>
    <property type="molecule type" value="Genomic_DNA"/>
</dbReference>
<dbReference type="PANTHER" id="PTHR43872">
    <property type="entry name" value="MONOOXYGENASE, PUTATIVE (AFU_ORTHOLOGUE AFUA_8G02570)-RELATED"/>
    <property type="match status" value="1"/>
</dbReference>
<dbReference type="Pfam" id="PF00743">
    <property type="entry name" value="FMO-like"/>
    <property type="match status" value="1"/>
</dbReference>
<dbReference type="GO" id="GO:0004499">
    <property type="term" value="F:N,N-dimethylaniline monooxygenase activity"/>
    <property type="evidence" value="ECO:0007669"/>
    <property type="project" value="InterPro"/>
</dbReference>
<keyword evidence="3" id="KW-0285">Flavoprotein</keyword>
<evidence type="ECO:0000313" key="9">
    <source>
        <dbReference type="Proteomes" id="UP001432128"/>
    </source>
</evidence>
<evidence type="ECO:0000313" key="8">
    <source>
        <dbReference type="EMBL" id="WUM18723.1"/>
    </source>
</evidence>
<organism evidence="8 9">
    <name type="scientific">Williamsia herbipolensis</name>
    <dbReference type="NCBI Taxonomy" id="1603258"/>
    <lineage>
        <taxon>Bacteria</taxon>
        <taxon>Bacillati</taxon>
        <taxon>Actinomycetota</taxon>
        <taxon>Actinomycetes</taxon>
        <taxon>Mycobacteriales</taxon>
        <taxon>Nocardiaceae</taxon>
        <taxon>Williamsia</taxon>
    </lineage>
</organism>
<accession>A0AAU4JY94</accession>
<dbReference type="FunFam" id="3.50.50.60:FF:000228">
    <property type="entry name" value="FAD-containing monooxygenase EthA"/>
    <property type="match status" value="1"/>
</dbReference>
<keyword evidence="5" id="KW-0521">NADP</keyword>
<dbReference type="RefSeq" id="WP_328856315.1">
    <property type="nucleotide sequence ID" value="NZ_CP108021.1"/>
</dbReference>
<proteinExistence type="inferred from homology"/>
<keyword evidence="7" id="KW-0503">Monooxygenase</keyword>
<evidence type="ECO:0000256" key="3">
    <source>
        <dbReference type="ARBA" id="ARBA00022630"/>
    </source>
</evidence>
<comment type="similarity">
    <text evidence="2">Belongs to the FAD-binding monooxygenase family.</text>
</comment>
<dbReference type="GO" id="GO:0050661">
    <property type="term" value="F:NADP binding"/>
    <property type="evidence" value="ECO:0007669"/>
    <property type="project" value="InterPro"/>
</dbReference>
<dbReference type="Proteomes" id="UP001432128">
    <property type="component" value="Chromosome"/>
</dbReference>
<dbReference type="SUPFAM" id="SSF51905">
    <property type="entry name" value="FAD/NAD(P)-binding domain"/>
    <property type="match status" value="2"/>
</dbReference>
<keyword evidence="9" id="KW-1185">Reference proteome</keyword>
<name>A0AAU4JY94_9NOCA</name>
<gene>
    <name evidence="8" type="ORF">OG579_13355</name>
</gene>
<dbReference type="GO" id="GO:0050660">
    <property type="term" value="F:flavin adenine dinucleotide binding"/>
    <property type="evidence" value="ECO:0007669"/>
    <property type="project" value="InterPro"/>
</dbReference>
<sequence length="506" mass="55875">MTQAGTSETRSDSAVEFRDVLIVGAGLSGIDAAYRLQERNPGLSYAILERRQAIGGTWDLFRYPGVRSDSDIYTLSYPFRPWDGEKSIADGDDIRQYLVDAAAEYGIDEKIRYGVHVLSADFDTTVDRWTVETEIDGKPVTYQARFFHLCTGYYDYDGGYTPDFAGIDRFGGQVVHPQKWPEDLDYAGKKVVVIGSGATAITLIPSMSRDAEHVTMLQRSPTYITVLPSVDKVAHTLQKRLPAPLASKIIRGKNAGISLAFYLYCRRFPDSARARLRGLAKRILPDGFDVDTHFNPTYNPWDQRLCVVPDADLFRAIKSGKAGIVTDTIDSFDETGIRLSSGDHLDADVVVTATGLQLQVFGGISLAVDGEKVTPGERFLYRGRMLEGVPNFAWTFGYTNASWTLRADLTSKAVADLLHYMDSHGYTHAYPDRRGKELPDVPMVDLSSGYVARSAGALPKASADKPWTVRANVVLDAIDAKRDKITESMTFGRAPTSVPQRDAVHS</sequence>
<keyword evidence="6" id="KW-0560">Oxidoreductase</keyword>
<dbReference type="InterPro" id="IPR051820">
    <property type="entry name" value="FAD-binding_MO"/>
</dbReference>
<evidence type="ECO:0000256" key="4">
    <source>
        <dbReference type="ARBA" id="ARBA00022827"/>
    </source>
</evidence>
<comment type="cofactor">
    <cofactor evidence="1">
        <name>FAD</name>
        <dbReference type="ChEBI" id="CHEBI:57692"/>
    </cofactor>
</comment>
<dbReference type="Gene3D" id="3.50.50.60">
    <property type="entry name" value="FAD/NAD(P)-binding domain"/>
    <property type="match status" value="1"/>
</dbReference>
<evidence type="ECO:0000256" key="1">
    <source>
        <dbReference type="ARBA" id="ARBA00001974"/>
    </source>
</evidence>
<dbReference type="KEGG" id="whr:OG579_13355"/>
<evidence type="ECO:0000256" key="2">
    <source>
        <dbReference type="ARBA" id="ARBA00010139"/>
    </source>
</evidence>
<dbReference type="PANTHER" id="PTHR43872:SF1">
    <property type="entry name" value="MONOOXYGENASE, PUTATIVE (AFU_ORTHOLOGUE AFUA_8G02570)-RELATED"/>
    <property type="match status" value="1"/>
</dbReference>